<gene>
    <name evidence="1" type="ORF">DPMN_174600</name>
</gene>
<dbReference type="AlphaFoldDB" id="A0A9D4II02"/>
<dbReference type="EMBL" id="JAIWYP010000009">
    <property type="protein sequence ID" value="KAH3773242.1"/>
    <property type="molecule type" value="Genomic_DNA"/>
</dbReference>
<protein>
    <submittedName>
        <fullName evidence="1">Uncharacterized protein</fullName>
    </submittedName>
</protein>
<name>A0A9D4II02_DREPO</name>
<organism evidence="1 2">
    <name type="scientific">Dreissena polymorpha</name>
    <name type="common">Zebra mussel</name>
    <name type="synonym">Mytilus polymorpha</name>
    <dbReference type="NCBI Taxonomy" id="45954"/>
    <lineage>
        <taxon>Eukaryota</taxon>
        <taxon>Metazoa</taxon>
        <taxon>Spiralia</taxon>
        <taxon>Lophotrochozoa</taxon>
        <taxon>Mollusca</taxon>
        <taxon>Bivalvia</taxon>
        <taxon>Autobranchia</taxon>
        <taxon>Heteroconchia</taxon>
        <taxon>Euheterodonta</taxon>
        <taxon>Imparidentia</taxon>
        <taxon>Neoheterodontei</taxon>
        <taxon>Myida</taxon>
        <taxon>Dreissenoidea</taxon>
        <taxon>Dreissenidae</taxon>
        <taxon>Dreissena</taxon>
    </lineage>
</organism>
<reference evidence="1" key="1">
    <citation type="journal article" date="2019" name="bioRxiv">
        <title>The Genome of the Zebra Mussel, Dreissena polymorpha: A Resource for Invasive Species Research.</title>
        <authorList>
            <person name="McCartney M.A."/>
            <person name="Auch B."/>
            <person name="Kono T."/>
            <person name="Mallez S."/>
            <person name="Zhang Y."/>
            <person name="Obille A."/>
            <person name="Becker A."/>
            <person name="Abrahante J.E."/>
            <person name="Garbe J."/>
            <person name="Badalamenti J.P."/>
            <person name="Herman A."/>
            <person name="Mangelson H."/>
            <person name="Liachko I."/>
            <person name="Sullivan S."/>
            <person name="Sone E.D."/>
            <person name="Koren S."/>
            <person name="Silverstein K.A.T."/>
            <person name="Beckman K.B."/>
            <person name="Gohl D.M."/>
        </authorList>
    </citation>
    <scope>NUCLEOTIDE SEQUENCE</scope>
    <source>
        <strain evidence="1">Duluth1</strain>
        <tissue evidence="1">Whole animal</tissue>
    </source>
</reference>
<keyword evidence="2" id="KW-1185">Reference proteome</keyword>
<evidence type="ECO:0000313" key="2">
    <source>
        <dbReference type="Proteomes" id="UP000828390"/>
    </source>
</evidence>
<sequence>MGINRVLLTPSSSWIGVSTAILPTPSSTSRPLSAGMLLTSASISSWTPMATSLPPSLSIVTTSGSGSGHCSDENAWRKSPCSCRVNRPITSIIILYWKITPGEFRGTLVKVSGTGSSNSSATSIATRLVHSAHFSPHQASVVEVIDQILDSFPRAHQSHCQVAQRNNSGSDYSIMAILTPGIILPGQGCWVMAPKDVPLLVKEVIPAP</sequence>
<dbReference type="Proteomes" id="UP000828390">
    <property type="component" value="Unassembled WGS sequence"/>
</dbReference>
<evidence type="ECO:0000313" key="1">
    <source>
        <dbReference type="EMBL" id="KAH3773242.1"/>
    </source>
</evidence>
<proteinExistence type="predicted"/>
<reference evidence="1" key="2">
    <citation type="submission" date="2020-11" db="EMBL/GenBank/DDBJ databases">
        <authorList>
            <person name="McCartney M.A."/>
            <person name="Auch B."/>
            <person name="Kono T."/>
            <person name="Mallez S."/>
            <person name="Becker A."/>
            <person name="Gohl D.M."/>
            <person name="Silverstein K.A.T."/>
            <person name="Koren S."/>
            <person name="Bechman K.B."/>
            <person name="Herman A."/>
            <person name="Abrahante J.E."/>
            <person name="Garbe J."/>
        </authorList>
    </citation>
    <scope>NUCLEOTIDE SEQUENCE</scope>
    <source>
        <strain evidence="1">Duluth1</strain>
        <tissue evidence="1">Whole animal</tissue>
    </source>
</reference>
<accession>A0A9D4II02</accession>
<comment type="caution">
    <text evidence="1">The sequence shown here is derived from an EMBL/GenBank/DDBJ whole genome shotgun (WGS) entry which is preliminary data.</text>
</comment>